<keyword evidence="2" id="KW-0472">Membrane</keyword>
<feature type="transmembrane region" description="Helical" evidence="2">
    <location>
        <begin position="47"/>
        <end position="73"/>
    </location>
</feature>
<feature type="transmembrane region" description="Helical" evidence="2">
    <location>
        <begin position="15"/>
        <end position="35"/>
    </location>
</feature>
<accession>A0A9P5PQM6</accession>
<proteinExistence type="predicted"/>
<gene>
    <name evidence="3" type="ORF">BDP27DRAFT_1328641</name>
</gene>
<dbReference type="Proteomes" id="UP000772434">
    <property type="component" value="Unassembled WGS sequence"/>
</dbReference>
<reference evidence="3" key="1">
    <citation type="submission" date="2020-11" db="EMBL/GenBank/DDBJ databases">
        <authorList>
            <consortium name="DOE Joint Genome Institute"/>
            <person name="Ahrendt S."/>
            <person name="Riley R."/>
            <person name="Andreopoulos W."/>
            <person name="Labutti K."/>
            <person name="Pangilinan J."/>
            <person name="Ruiz-Duenas F.J."/>
            <person name="Barrasa J.M."/>
            <person name="Sanchez-Garcia M."/>
            <person name="Camarero S."/>
            <person name="Miyauchi S."/>
            <person name="Serrano A."/>
            <person name="Linde D."/>
            <person name="Babiker R."/>
            <person name="Drula E."/>
            <person name="Ayuso-Fernandez I."/>
            <person name="Pacheco R."/>
            <person name="Padilla G."/>
            <person name="Ferreira P."/>
            <person name="Barriuso J."/>
            <person name="Kellner H."/>
            <person name="Castanera R."/>
            <person name="Alfaro M."/>
            <person name="Ramirez L."/>
            <person name="Pisabarro A.G."/>
            <person name="Kuo A."/>
            <person name="Tritt A."/>
            <person name="Lipzen A."/>
            <person name="He G."/>
            <person name="Yan M."/>
            <person name="Ng V."/>
            <person name="Cullen D."/>
            <person name="Martin F."/>
            <person name="Rosso M.-N."/>
            <person name="Henrissat B."/>
            <person name="Hibbett D."/>
            <person name="Martinez A.T."/>
            <person name="Grigoriev I.V."/>
        </authorList>
    </citation>
    <scope>NUCLEOTIDE SEQUENCE</scope>
    <source>
        <strain evidence="3">AH 40177</strain>
    </source>
</reference>
<evidence type="ECO:0000256" key="1">
    <source>
        <dbReference type="SAM" id="MobiDB-lite"/>
    </source>
</evidence>
<protein>
    <submittedName>
        <fullName evidence="3">Uncharacterized protein</fullName>
    </submittedName>
</protein>
<comment type="caution">
    <text evidence="3">The sequence shown here is derived from an EMBL/GenBank/DDBJ whole genome shotgun (WGS) entry which is preliminary data.</text>
</comment>
<evidence type="ECO:0000313" key="4">
    <source>
        <dbReference type="Proteomes" id="UP000772434"/>
    </source>
</evidence>
<feature type="region of interest" description="Disordered" evidence="1">
    <location>
        <begin position="121"/>
        <end position="172"/>
    </location>
</feature>
<feature type="compositionally biased region" description="Low complexity" evidence="1">
    <location>
        <begin position="122"/>
        <end position="133"/>
    </location>
</feature>
<name>A0A9P5PQM6_9AGAR</name>
<keyword evidence="4" id="KW-1185">Reference proteome</keyword>
<dbReference type="EMBL" id="JADNRY010000071">
    <property type="protein sequence ID" value="KAF9067599.1"/>
    <property type="molecule type" value="Genomic_DNA"/>
</dbReference>
<organism evidence="3 4">
    <name type="scientific">Rhodocollybia butyracea</name>
    <dbReference type="NCBI Taxonomy" id="206335"/>
    <lineage>
        <taxon>Eukaryota</taxon>
        <taxon>Fungi</taxon>
        <taxon>Dikarya</taxon>
        <taxon>Basidiomycota</taxon>
        <taxon>Agaricomycotina</taxon>
        <taxon>Agaricomycetes</taxon>
        <taxon>Agaricomycetidae</taxon>
        <taxon>Agaricales</taxon>
        <taxon>Marasmiineae</taxon>
        <taxon>Omphalotaceae</taxon>
        <taxon>Rhodocollybia</taxon>
    </lineage>
</organism>
<evidence type="ECO:0000256" key="2">
    <source>
        <dbReference type="SAM" id="Phobius"/>
    </source>
</evidence>
<keyword evidence="2" id="KW-0812">Transmembrane</keyword>
<evidence type="ECO:0000313" key="3">
    <source>
        <dbReference type="EMBL" id="KAF9067599.1"/>
    </source>
</evidence>
<sequence length="172" mass="18533">MGWSSNKKEETSQRFSIMFITAIASAFLFLLVFNVDSVNAQRRRTSIAGRVVAGIVVACVVFFVLLLFCCLMAGRRRRMRTMGPTVVVARPGFSRFGRVRATPFFGGGGMFRHHNATVPRNQQQPVQGAQGAQYGNNTNPSGGTYAGPPPPYGKNDAGYAAPNPPPAAYTTG</sequence>
<feature type="compositionally biased region" description="Pro residues" evidence="1">
    <location>
        <begin position="162"/>
        <end position="172"/>
    </location>
</feature>
<dbReference type="AlphaFoldDB" id="A0A9P5PQM6"/>
<keyword evidence="2" id="KW-1133">Transmembrane helix</keyword>